<dbReference type="PANTHER" id="PTHR12266:SF0">
    <property type="entry name" value="MITOCHONDRIAL SODIUM_CALCIUM EXCHANGER PROTEIN"/>
    <property type="match status" value="1"/>
</dbReference>
<evidence type="ECO:0000256" key="7">
    <source>
        <dbReference type="SAM" id="Phobius"/>
    </source>
</evidence>
<dbReference type="Pfam" id="PF01699">
    <property type="entry name" value="Na_Ca_ex"/>
    <property type="match status" value="2"/>
</dbReference>
<dbReference type="InterPro" id="IPR004837">
    <property type="entry name" value="NaCa_Exmemb"/>
</dbReference>
<feature type="transmembrane region" description="Helical" evidence="7">
    <location>
        <begin position="932"/>
        <end position="950"/>
    </location>
</feature>
<evidence type="ECO:0000256" key="2">
    <source>
        <dbReference type="ARBA" id="ARBA00022448"/>
    </source>
</evidence>
<gene>
    <name evidence="10" type="ORF">ACHAWU_004862</name>
</gene>
<proteinExistence type="predicted"/>
<dbReference type="InterPro" id="IPR044880">
    <property type="entry name" value="NCX_ion-bd_dom_sf"/>
</dbReference>
<evidence type="ECO:0000259" key="9">
    <source>
        <dbReference type="Pfam" id="PF01699"/>
    </source>
</evidence>
<dbReference type="Proteomes" id="UP001530293">
    <property type="component" value="Unassembled WGS sequence"/>
</dbReference>
<organism evidence="10 11">
    <name type="scientific">Discostella pseudostelligera</name>
    <dbReference type="NCBI Taxonomy" id="259834"/>
    <lineage>
        <taxon>Eukaryota</taxon>
        <taxon>Sar</taxon>
        <taxon>Stramenopiles</taxon>
        <taxon>Ochrophyta</taxon>
        <taxon>Bacillariophyta</taxon>
        <taxon>Coscinodiscophyceae</taxon>
        <taxon>Thalassiosirophycidae</taxon>
        <taxon>Stephanodiscales</taxon>
        <taxon>Stephanodiscaceae</taxon>
        <taxon>Discostella</taxon>
    </lineage>
</organism>
<dbReference type="InterPro" id="IPR051359">
    <property type="entry name" value="CaCA_antiporter"/>
</dbReference>
<feature type="transmembrane region" description="Helical" evidence="7">
    <location>
        <begin position="906"/>
        <end position="925"/>
    </location>
</feature>
<feature type="region of interest" description="Disordered" evidence="6">
    <location>
        <begin position="63"/>
        <end position="142"/>
    </location>
</feature>
<dbReference type="AlphaFoldDB" id="A0ABD3M2K4"/>
<evidence type="ECO:0000313" key="11">
    <source>
        <dbReference type="Proteomes" id="UP001530293"/>
    </source>
</evidence>
<keyword evidence="11" id="KW-1185">Reference proteome</keyword>
<feature type="signal peptide" evidence="8">
    <location>
        <begin position="1"/>
        <end position="24"/>
    </location>
</feature>
<dbReference type="PANTHER" id="PTHR12266">
    <property type="entry name" value="NA+/CA2+ K+ INDEPENDENT EXCHANGER"/>
    <property type="match status" value="1"/>
</dbReference>
<evidence type="ECO:0000256" key="5">
    <source>
        <dbReference type="ARBA" id="ARBA00023136"/>
    </source>
</evidence>
<feature type="transmembrane region" description="Helical" evidence="7">
    <location>
        <begin position="404"/>
        <end position="428"/>
    </location>
</feature>
<feature type="compositionally biased region" description="Acidic residues" evidence="6">
    <location>
        <begin position="117"/>
        <end position="126"/>
    </location>
</feature>
<feature type="transmembrane region" description="Helical" evidence="7">
    <location>
        <begin position="762"/>
        <end position="779"/>
    </location>
</feature>
<feature type="domain" description="Sodium/calcium exchanger membrane region" evidence="9">
    <location>
        <begin position="799"/>
        <end position="949"/>
    </location>
</feature>
<evidence type="ECO:0000256" key="6">
    <source>
        <dbReference type="SAM" id="MobiDB-lite"/>
    </source>
</evidence>
<feature type="region of interest" description="Disordered" evidence="6">
    <location>
        <begin position="603"/>
        <end position="636"/>
    </location>
</feature>
<accession>A0ABD3M2K4</accession>
<feature type="transmembrane region" description="Helical" evidence="7">
    <location>
        <begin position="819"/>
        <end position="841"/>
    </location>
</feature>
<dbReference type="EMBL" id="JALLBG020000237">
    <property type="protein sequence ID" value="KAL3758224.1"/>
    <property type="molecule type" value="Genomic_DNA"/>
</dbReference>
<keyword evidence="8" id="KW-0732">Signal</keyword>
<keyword evidence="2" id="KW-0813">Transport</keyword>
<dbReference type="GO" id="GO:0016020">
    <property type="term" value="C:membrane"/>
    <property type="evidence" value="ECO:0007669"/>
    <property type="project" value="UniProtKB-SubCell"/>
</dbReference>
<feature type="compositionally biased region" description="Polar residues" evidence="6">
    <location>
        <begin position="461"/>
        <end position="470"/>
    </location>
</feature>
<feature type="domain" description="Sodium/calcium exchanger membrane region" evidence="9">
    <location>
        <begin position="233"/>
        <end position="417"/>
    </location>
</feature>
<sequence length="951" mass="102896">MGRKRPFLVIGMIFIGSTVRPTSALLLSEAAAVDAISSPTSVAAAEQHAILIIASTTLQLTSSERELSKHRHHRRHESEQHHPSNSKIDGSNNHEKSGGKQQQTPAPTNDSAHEDDASVDIDDDETSQSQQHGQLEEQEHEQTTIDYSIYACDELPNLQQKANTDGDSKTLFNQCEFAMNCNDGDGILFSRFFFCNIDDKSSSSSSSSSIPASTISSTPHSLLITTIALLVLLLALLLLFRLLSSTTDEFFSPGLEMFSLRLGLPPRFAGVTLLALGNGAPDVAATMNAMLAGSRGVVVGAGEGNNEGGGREGYGMALGELTGTCMFNICLILGAIVIYLGGDGGRKKKNNDEVEKGGDIAIAVVRGVPCQGPLLRDISVLVLVCVVSMSYLKSGVIDHEFVYAMLGIYVSYVLVVLGADAYHVFYHVPLMADMLRRSTSSGSGLSLDEPTSSDWDKGETGDSSVANEQTPLVALPSHRCERSHRYLRHRNSSSSSVPPHHHHTIRETVIEAISNYSCTEEPVTANPAINGGRADHLHLVEAAALSSLRDDEGGSIIQKEANLGWAPSFEDGNEPLVIFHPNHAVHPHHHHHIHKPSDGPVLFLRSDSSHGHSPSPRKAAVAEDTAAEANKSMDAPPLSTPAAGVVNIECFVSSSLHSSKPLQIKINRPNSWKEAWSSNLQEFIEHWHDFFTDIYFNQENSAWDVVLLSMELPFTIARKLTNPVPCDGYYCRPLVAVSLSLSPIWIWFYFSDQFDVDIFEYNVGYAALITALGLGLIVMRYAPAGEGPMDFYMVIPLTLYGFAVAATWIDSIANKLVEILELFGILLRIPSTILGLTVLAFGNSIQDLVANVTLSKKGLSTMATTACFAGPIFNLCAGLGLGFWALMKSTGREEIHVELPRNIATGFVFAIANCLLIIIAGTVIGKGVIGRGYGYAACGMYTVYVLTSLYI</sequence>
<feature type="transmembrane region" description="Helical" evidence="7">
    <location>
        <begin position="222"/>
        <end position="243"/>
    </location>
</feature>
<feature type="chain" id="PRO_5044882023" description="Sodium/calcium exchanger membrane region domain-containing protein" evidence="8">
    <location>
        <begin position="25"/>
        <end position="951"/>
    </location>
</feature>
<comment type="subcellular location">
    <subcellularLocation>
        <location evidence="1">Membrane</location>
        <topology evidence="1">Multi-pass membrane protein</topology>
    </subcellularLocation>
</comment>
<evidence type="ECO:0000256" key="3">
    <source>
        <dbReference type="ARBA" id="ARBA00022692"/>
    </source>
</evidence>
<name>A0ABD3M2K4_9STRA</name>
<keyword evidence="4 7" id="KW-1133">Transmembrane helix</keyword>
<feature type="transmembrane region" description="Helical" evidence="7">
    <location>
        <begin position="321"/>
        <end position="341"/>
    </location>
</feature>
<evidence type="ECO:0000256" key="8">
    <source>
        <dbReference type="SAM" id="SignalP"/>
    </source>
</evidence>
<evidence type="ECO:0000256" key="4">
    <source>
        <dbReference type="ARBA" id="ARBA00022989"/>
    </source>
</evidence>
<keyword evidence="3 7" id="KW-0812">Transmembrane</keyword>
<reference evidence="10 11" key="1">
    <citation type="submission" date="2024-10" db="EMBL/GenBank/DDBJ databases">
        <title>Updated reference genomes for cyclostephanoid diatoms.</title>
        <authorList>
            <person name="Roberts W.R."/>
            <person name="Alverson A.J."/>
        </authorList>
    </citation>
    <scope>NUCLEOTIDE SEQUENCE [LARGE SCALE GENOMIC DNA]</scope>
    <source>
        <strain evidence="10 11">AJA232-27</strain>
    </source>
</reference>
<protein>
    <recommendedName>
        <fullName evidence="9">Sodium/calcium exchanger membrane region domain-containing protein</fullName>
    </recommendedName>
</protein>
<evidence type="ECO:0000256" key="1">
    <source>
        <dbReference type="ARBA" id="ARBA00004141"/>
    </source>
</evidence>
<comment type="caution">
    <text evidence="10">The sequence shown here is derived from an EMBL/GenBank/DDBJ whole genome shotgun (WGS) entry which is preliminary data.</text>
</comment>
<feature type="transmembrane region" description="Helical" evidence="7">
    <location>
        <begin position="862"/>
        <end position="886"/>
    </location>
</feature>
<feature type="transmembrane region" description="Helical" evidence="7">
    <location>
        <begin position="729"/>
        <end position="750"/>
    </location>
</feature>
<keyword evidence="5 7" id="KW-0472">Membrane</keyword>
<dbReference type="Gene3D" id="1.20.1420.30">
    <property type="entry name" value="NCX, central ion-binding region"/>
    <property type="match status" value="2"/>
</dbReference>
<evidence type="ECO:0000313" key="10">
    <source>
        <dbReference type="EMBL" id="KAL3758224.1"/>
    </source>
</evidence>
<feature type="region of interest" description="Disordered" evidence="6">
    <location>
        <begin position="441"/>
        <end position="472"/>
    </location>
</feature>
<feature type="compositionally biased region" description="Polar residues" evidence="6">
    <location>
        <begin position="99"/>
        <end position="110"/>
    </location>
</feature>
<feature type="transmembrane region" description="Helical" evidence="7">
    <location>
        <begin position="791"/>
        <end position="813"/>
    </location>
</feature>